<reference evidence="1" key="1">
    <citation type="submission" date="2020-11" db="EMBL/GenBank/DDBJ databases">
        <authorList>
            <person name="Tran Van P."/>
        </authorList>
    </citation>
    <scope>NUCLEOTIDE SEQUENCE</scope>
</reference>
<keyword evidence="2" id="KW-1185">Reference proteome</keyword>
<sequence length="117" mass="13390">MDEIRELHGRLKEGIREILTEGVEDVGAQLEALRAEIAMRKGGQPPLRFPRSFDKSLVRYELPMDPTLLADVNPMTYLTQYGSVEPCLRSLHSTVYKRHRELQSPSRLSLKVSRKEG</sequence>
<proteinExistence type="predicted"/>
<organism evidence="1">
    <name type="scientific">Darwinula stevensoni</name>
    <dbReference type="NCBI Taxonomy" id="69355"/>
    <lineage>
        <taxon>Eukaryota</taxon>
        <taxon>Metazoa</taxon>
        <taxon>Ecdysozoa</taxon>
        <taxon>Arthropoda</taxon>
        <taxon>Crustacea</taxon>
        <taxon>Oligostraca</taxon>
        <taxon>Ostracoda</taxon>
        <taxon>Podocopa</taxon>
        <taxon>Podocopida</taxon>
        <taxon>Darwinulocopina</taxon>
        <taxon>Darwinuloidea</taxon>
        <taxon>Darwinulidae</taxon>
        <taxon>Darwinula</taxon>
    </lineage>
</organism>
<dbReference type="EMBL" id="CAJPEV010001213">
    <property type="protein sequence ID" value="CAG0891390.1"/>
    <property type="molecule type" value="Genomic_DNA"/>
</dbReference>
<gene>
    <name evidence="1" type="ORF">DSTB1V02_LOCUS6550</name>
</gene>
<evidence type="ECO:0000313" key="1">
    <source>
        <dbReference type="EMBL" id="CAD7246704.1"/>
    </source>
</evidence>
<protein>
    <submittedName>
        <fullName evidence="1">Uncharacterized protein</fullName>
    </submittedName>
</protein>
<dbReference type="Proteomes" id="UP000677054">
    <property type="component" value="Unassembled WGS sequence"/>
</dbReference>
<dbReference type="OrthoDB" id="10021598at2759"/>
<name>A0A7R8XBW1_9CRUS</name>
<dbReference type="EMBL" id="LR900730">
    <property type="protein sequence ID" value="CAD7246704.1"/>
    <property type="molecule type" value="Genomic_DNA"/>
</dbReference>
<evidence type="ECO:0000313" key="2">
    <source>
        <dbReference type="Proteomes" id="UP000677054"/>
    </source>
</evidence>
<accession>A0A7R8XBW1</accession>
<dbReference type="AlphaFoldDB" id="A0A7R8XBW1"/>